<name>A0ABR4IVB4_9EURO</name>
<protein>
    <submittedName>
        <fullName evidence="2">Uncharacterized protein</fullName>
    </submittedName>
</protein>
<evidence type="ECO:0000256" key="1">
    <source>
        <dbReference type="SAM" id="MobiDB-lite"/>
    </source>
</evidence>
<proteinExistence type="predicted"/>
<evidence type="ECO:0000313" key="3">
    <source>
        <dbReference type="Proteomes" id="UP001610335"/>
    </source>
</evidence>
<dbReference type="EMBL" id="JBFXLS010000008">
    <property type="protein sequence ID" value="KAL2831694.1"/>
    <property type="molecule type" value="Genomic_DNA"/>
</dbReference>
<accession>A0ABR4IVB4</accession>
<keyword evidence="3" id="KW-1185">Reference proteome</keyword>
<gene>
    <name evidence="2" type="ORF">BDW59DRAFT_139849</name>
</gene>
<evidence type="ECO:0000313" key="2">
    <source>
        <dbReference type="EMBL" id="KAL2831694.1"/>
    </source>
</evidence>
<sequence length="214" mass="24649">MPFLQSCKIAACGLASCRDRRQTGPKFESRDPGTTSLSKRRFIRLKSWPKSTTPNTRGPKWIRGHKTTSARQQQREGDFADESSDIASEDIPQKIFTYDVMLFGPQREKPVYRRLLLDFQGNLDTLSDDIARLLNLPFTPYNGAEVRLPNGSLVKPEGTLEVKWQLYEGSRPYKTKLLVIKNSDFDMILGISSIQRYKLWEEDCNIQTKLQYHT</sequence>
<comment type="caution">
    <text evidence="2">The sequence shown here is derived from an EMBL/GenBank/DDBJ whole genome shotgun (WGS) entry which is preliminary data.</text>
</comment>
<organism evidence="2 3">
    <name type="scientific">Aspergillus cavernicola</name>
    <dbReference type="NCBI Taxonomy" id="176166"/>
    <lineage>
        <taxon>Eukaryota</taxon>
        <taxon>Fungi</taxon>
        <taxon>Dikarya</taxon>
        <taxon>Ascomycota</taxon>
        <taxon>Pezizomycotina</taxon>
        <taxon>Eurotiomycetes</taxon>
        <taxon>Eurotiomycetidae</taxon>
        <taxon>Eurotiales</taxon>
        <taxon>Aspergillaceae</taxon>
        <taxon>Aspergillus</taxon>
        <taxon>Aspergillus subgen. Nidulantes</taxon>
    </lineage>
</organism>
<dbReference type="Proteomes" id="UP001610335">
    <property type="component" value="Unassembled WGS sequence"/>
</dbReference>
<feature type="region of interest" description="Disordered" evidence="1">
    <location>
        <begin position="48"/>
        <end position="84"/>
    </location>
</feature>
<reference evidence="2 3" key="1">
    <citation type="submission" date="2024-07" db="EMBL/GenBank/DDBJ databases">
        <title>Section-level genome sequencing and comparative genomics of Aspergillus sections Usti and Cavernicolus.</title>
        <authorList>
            <consortium name="Lawrence Berkeley National Laboratory"/>
            <person name="Nybo J.L."/>
            <person name="Vesth T.C."/>
            <person name="Theobald S."/>
            <person name="Frisvad J.C."/>
            <person name="Larsen T.O."/>
            <person name="Kjaerboelling I."/>
            <person name="Rothschild-Mancinelli K."/>
            <person name="Lyhne E.K."/>
            <person name="Kogle M.E."/>
            <person name="Barry K."/>
            <person name="Clum A."/>
            <person name="Na H."/>
            <person name="Ledsgaard L."/>
            <person name="Lin J."/>
            <person name="Lipzen A."/>
            <person name="Kuo A."/>
            <person name="Riley R."/>
            <person name="Mondo S."/>
            <person name="LaButti K."/>
            <person name="Haridas S."/>
            <person name="Pangalinan J."/>
            <person name="Salamov A.A."/>
            <person name="Simmons B.A."/>
            <person name="Magnuson J.K."/>
            <person name="Chen J."/>
            <person name="Drula E."/>
            <person name="Henrissat B."/>
            <person name="Wiebenga A."/>
            <person name="Lubbers R.J."/>
            <person name="Gomes A.C."/>
            <person name="Makela M.R."/>
            <person name="Stajich J."/>
            <person name="Grigoriev I.V."/>
            <person name="Mortensen U.H."/>
            <person name="De vries R.P."/>
            <person name="Baker S.E."/>
            <person name="Andersen M.R."/>
        </authorList>
    </citation>
    <scope>NUCLEOTIDE SEQUENCE [LARGE SCALE GENOMIC DNA]</scope>
    <source>
        <strain evidence="2 3">CBS 600.67</strain>
    </source>
</reference>